<dbReference type="Pfam" id="PF00497">
    <property type="entry name" value="SBP_bac_3"/>
    <property type="match status" value="1"/>
</dbReference>
<dbReference type="SUPFAM" id="SSF53850">
    <property type="entry name" value="Periplasmic binding protein-like II"/>
    <property type="match status" value="1"/>
</dbReference>
<evidence type="ECO:0000256" key="1">
    <source>
        <dbReference type="ARBA" id="ARBA00004196"/>
    </source>
</evidence>
<feature type="signal peptide" evidence="5">
    <location>
        <begin position="1"/>
        <end position="21"/>
    </location>
</feature>
<dbReference type="RefSeq" id="WP_377152258.1">
    <property type="nucleotide sequence ID" value="NZ_JBHSAF010000014.1"/>
</dbReference>
<name>A0ABV8CPC4_9GAMM</name>
<gene>
    <name evidence="7" type="ORF">ACFOSS_10240</name>
</gene>
<keyword evidence="8" id="KW-1185">Reference proteome</keyword>
<comment type="subcellular location">
    <subcellularLocation>
        <location evidence="1">Cell envelope</location>
    </subcellularLocation>
</comment>
<evidence type="ECO:0000256" key="5">
    <source>
        <dbReference type="SAM" id="SignalP"/>
    </source>
</evidence>
<dbReference type="EMBL" id="JBHSAF010000014">
    <property type="protein sequence ID" value="MFC3913843.1"/>
    <property type="molecule type" value="Genomic_DNA"/>
</dbReference>
<evidence type="ECO:0000313" key="8">
    <source>
        <dbReference type="Proteomes" id="UP001595692"/>
    </source>
</evidence>
<organism evidence="7 8">
    <name type="scientific">Pseudaeromonas sharmana</name>
    <dbReference type="NCBI Taxonomy" id="328412"/>
    <lineage>
        <taxon>Bacteria</taxon>
        <taxon>Pseudomonadati</taxon>
        <taxon>Pseudomonadota</taxon>
        <taxon>Gammaproteobacteria</taxon>
        <taxon>Aeromonadales</taxon>
        <taxon>Aeromonadaceae</taxon>
        <taxon>Pseudaeromonas</taxon>
    </lineage>
</organism>
<evidence type="ECO:0000313" key="7">
    <source>
        <dbReference type="EMBL" id="MFC3913843.1"/>
    </source>
</evidence>
<evidence type="ECO:0000256" key="3">
    <source>
        <dbReference type="ARBA" id="ARBA00022729"/>
    </source>
</evidence>
<dbReference type="InterPro" id="IPR001638">
    <property type="entry name" value="Solute-binding_3/MltF_N"/>
</dbReference>
<dbReference type="Gene3D" id="3.40.190.10">
    <property type="entry name" value="Periplasmic binding protein-like II"/>
    <property type="match status" value="2"/>
</dbReference>
<evidence type="ECO:0000256" key="4">
    <source>
        <dbReference type="RuleBase" id="RU003744"/>
    </source>
</evidence>
<dbReference type="SMART" id="SM00062">
    <property type="entry name" value="PBPb"/>
    <property type="match status" value="1"/>
</dbReference>
<protein>
    <submittedName>
        <fullName evidence="7">Substrate-binding periplasmic protein</fullName>
    </submittedName>
</protein>
<comment type="similarity">
    <text evidence="2 4">Belongs to the bacterial solute-binding protein 3 family.</text>
</comment>
<proteinExistence type="inferred from homology"/>
<evidence type="ECO:0000259" key="6">
    <source>
        <dbReference type="SMART" id="SM00062"/>
    </source>
</evidence>
<dbReference type="PANTHER" id="PTHR35936:SF19">
    <property type="entry name" value="AMINO-ACID-BINDING PROTEIN YXEM-RELATED"/>
    <property type="match status" value="1"/>
</dbReference>
<evidence type="ECO:0000256" key="2">
    <source>
        <dbReference type="ARBA" id="ARBA00010333"/>
    </source>
</evidence>
<reference evidence="8" key="1">
    <citation type="journal article" date="2019" name="Int. J. Syst. Evol. Microbiol.">
        <title>The Global Catalogue of Microorganisms (GCM) 10K type strain sequencing project: providing services to taxonomists for standard genome sequencing and annotation.</title>
        <authorList>
            <consortium name="The Broad Institute Genomics Platform"/>
            <consortium name="The Broad Institute Genome Sequencing Center for Infectious Disease"/>
            <person name="Wu L."/>
            <person name="Ma J."/>
        </authorList>
    </citation>
    <scope>NUCLEOTIDE SEQUENCE [LARGE SCALE GENOMIC DNA]</scope>
    <source>
        <strain evidence="8">CCUG 54939</strain>
    </source>
</reference>
<feature type="chain" id="PRO_5046752315" evidence="5">
    <location>
        <begin position="22"/>
        <end position="249"/>
    </location>
</feature>
<comment type="caution">
    <text evidence="7">The sequence shown here is derived from an EMBL/GenBank/DDBJ whole genome shotgun (WGS) entry which is preliminary data.</text>
</comment>
<accession>A0ABV8CPC4</accession>
<sequence length="249" mass="28233">MSFVVRCFSLLLLIISGTVSAAPLVMAFSESAPWKMYSESSGYGGIDVEVAKIVAQRLGVELQIKPAPLARCLEMIRHGEADLMTNIIMSPDRTQFIRYLDVPYQHESDKVFYLRADSHLDVSRYEDLYGLEIGTKRGAIYSRRFDLDTALHKRDVAVPLRNFKKLLLGRVDVVVSTESEGDYLLKQNGLTHHFKKAALRFNQPLAVYMGLSRQSRFVERAPEFERVLAELVASGELEQIKQRYLSRAG</sequence>
<keyword evidence="3 5" id="KW-0732">Signal</keyword>
<feature type="domain" description="Solute-binding protein family 3/N-terminal" evidence="6">
    <location>
        <begin position="23"/>
        <end position="248"/>
    </location>
</feature>
<dbReference type="Proteomes" id="UP001595692">
    <property type="component" value="Unassembled WGS sequence"/>
</dbReference>
<dbReference type="InterPro" id="IPR018313">
    <property type="entry name" value="SBP_3_CS"/>
</dbReference>
<dbReference type="PANTHER" id="PTHR35936">
    <property type="entry name" value="MEMBRANE-BOUND LYTIC MUREIN TRANSGLYCOSYLASE F"/>
    <property type="match status" value="1"/>
</dbReference>
<dbReference type="PROSITE" id="PS01039">
    <property type="entry name" value="SBP_BACTERIAL_3"/>
    <property type="match status" value="1"/>
</dbReference>